<evidence type="ECO:0000256" key="1">
    <source>
        <dbReference type="SAM" id="MobiDB-lite"/>
    </source>
</evidence>
<evidence type="ECO:0000313" key="3">
    <source>
        <dbReference type="Proteomes" id="UP000663848"/>
    </source>
</evidence>
<name>A0A822GET4_9BILA</name>
<organism evidence="2 3">
    <name type="scientific">Rotaria socialis</name>
    <dbReference type="NCBI Taxonomy" id="392032"/>
    <lineage>
        <taxon>Eukaryota</taxon>
        <taxon>Metazoa</taxon>
        <taxon>Spiralia</taxon>
        <taxon>Gnathifera</taxon>
        <taxon>Rotifera</taxon>
        <taxon>Eurotatoria</taxon>
        <taxon>Bdelloidea</taxon>
        <taxon>Philodinida</taxon>
        <taxon>Philodinidae</taxon>
        <taxon>Rotaria</taxon>
    </lineage>
</organism>
<sequence length="76" mass="8336">VPNIKRTESVHKPGVHVGITNPSGPSSANGLIMRQHQHQHQQTIPQFHQSMLNLSSIGASETTNLNQPPMDMFGSR</sequence>
<feature type="compositionally biased region" description="Basic and acidic residues" evidence="1">
    <location>
        <begin position="1"/>
        <end position="11"/>
    </location>
</feature>
<feature type="region of interest" description="Disordered" evidence="1">
    <location>
        <begin position="1"/>
        <end position="44"/>
    </location>
</feature>
<feature type="non-terminal residue" evidence="2">
    <location>
        <position position="76"/>
    </location>
</feature>
<proteinExistence type="predicted"/>
<protein>
    <submittedName>
        <fullName evidence="2">Uncharacterized protein</fullName>
    </submittedName>
</protein>
<reference evidence="2" key="1">
    <citation type="submission" date="2021-02" db="EMBL/GenBank/DDBJ databases">
        <authorList>
            <person name="Nowell W R."/>
        </authorList>
    </citation>
    <scope>NUCLEOTIDE SEQUENCE</scope>
</reference>
<feature type="non-terminal residue" evidence="2">
    <location>
        <position position="1"/>
    </location>
</feature>
<dbReference type="Proteomes" id="UP000663848">
    <property type="component" value="Unassembled WGS sequence"/>
</dbReference>
<accession>A0A822GET4</accession>
<dbReference type="AlphaFoldDB" id="A0A822GET4"/>
<feature type="compositionally biased region" description="Polar residues" evidence="1">
    <location>
        <begin position="20"/>
        <end position="29"/>
    </location>
</feature>
<evidence type="ECO:0000313" key="2">
    <source>
        <dbReference type="EMBL" id="CAF5149218.1"/>
    </source>
</evidence>
<gene>
    <name evidence="2" type="ORF">QYT958_LOCUS48396</name>
</gene>
<comment type="caution">
    <text evidence="2">The sequence shown here is derived from an EMBL/GenBank/DDBJ whole genome shotgun (WGS) entry which is preliminary data.</text>
</comment>
<dbReference type="EMBL" id="CAJOBR010098039">
    <property type="protein sequence ID" value="CAF5149218.1"/>
    <property type="molecule type" value="Genomic_DNA"/>
</dbReference>